<evidence type="ECO:0008006" key="4">
    <source>
        <dbReference type="Google" id="ProtNLM"/>
    </source>
</evidence>
<dbReference type="Proteomes" id="UP000327424">
    <property type="component" value="Chromosome"/>
</dbReference>
<proteinExistence type="predicted"/>
<dbReference type="AlphaFoldDB" id="A0A5J6WGX2"/>
<dbReference type="KEGG" id="mmaa:FR932_02410"/>
<evidence type="ECO:0000313" key="3">
    <source>
        <dbReference type="Proteomes" id="UP000327424"/>
    </source>
</evidence>
<evidence type="ECO:0000256" key="1">
    <source>
        <dbReference type="SAM" id="SignalP"/>
    </source>
</evidence>
<keyword evidence="3" id="KW-1185">Reference proteome</keyword>
<feature type="chain" id="PRO_5023831695" description="Sn-glycerol-3-phosphate transporter" evidence="1">
    <location>
        <begin position="22"/>
        <end position="169"/>
    </location>
</feature>
<name>A0A5J6WGX2_MORMI</name>
<dbReference type="OrthoDB" id="5879385at2"/>
<feature type="signal peptide" evidence="1">
    <location>
        <begin position="1"/>
        <end position="21"/>
    </location>
</feature>
<organism evidence="2 3">
    <name type="scientific">Moritella marina ATCC 15381</name>
    <dbReference type="NCBI Taxonomy" id="1202962"/>
    <lineage>
        <taxon>Bacteria</taxon>
        <taxon>Pseudomonadati</taxon>
        <taxon>Pseudomonadota</taxon>
        <taxon>Gammaproteobacteria</taxon>
        <taxon>Alteromonadales</taxon>
        <taxon>Moritellaceae</taxon>
        <taxon>Moritella</taxon>
    </lineage>
</organism>
<accession>A0A5J6WGX2</accession>
<dbReference type="EMBL" id="CP044399">
    <property type="protein sequence ID" value="QFI36764.1"/>
    <property type="molecule type" value="Genomic_DNA"/>
</dbReference>
<reference evidence="2 3" key="1">
    <citation type="submission" date="2019-09" db="EMBL/GenBank/DDBJ databases">
        <title>Hybrid Assembly of the complete Genome of the Deep-Sea Bacterium Moritella marina from long Nanopore and Illumina reads.</title>
        <authorList>
            <person name="Magin S."/>
            <person name="Georgoulis A."/>
            <person name="Papadimitriou K."/>
            <person name="Iliakis G."/>
            <person name="Vorgias C.E."/>
        </authorList>
    </citation>
    <scope>NUCLEOTIDE SEQUENCE [LARGE SCALE GENOMIC DNA]</scope>
    <source>
        <strain evidence="2 3">MP-1</strain>
    </source>
</reference>
<keyword evidence="1" id="KW-0732">Signal</keyword>
<protein>
    <recommendedName>
        <fullName evidence="4">Sn-glycerol-3-phosphate transporter</fullName>
    </recommendedName>
</protein>
<dbReference type="RefSeq" id="WP_019441289.1">
    <property type="nucleotide sequence ID" value="NZ_ALOE01000015.1"/>
</dbReference>
<gene>
    <name evidence="2" type="ORF">FR932_02410</name>
</gene>
<evidence type="ECO:0000313" key="2">
    <source>
        <dbReference type="EMBL" id="QFI36764.1"/>
    </source>
</evidence>
<sequence>MNYLYRFVSFCCLSLPLYSQASKQENEQPDNEPFYQTVYRDFIDNSFYDDKGIVVTYTGRTYHLSSRDRNENNQIMGLGYKGFEISTMNNSFYNRSYMFSYHKKWPLNDWADLGFRLGGITGYSKEDNSVQLFGITPLISPTITFHYKGFGFETALQTDVFIFTLNYQF</sequence>